<dbReference type="InterPro" id="IPR036388">
    <property type="entry name" value="WH-like_DNA-bd_sf"/>
</dbReference>
<evidence type="ECO:0000259" key="6">
    <source>
        <dbReference type="SMART" id="SM00415"/>
    </source>
</evidence>
<dbReference type="OrthoDB" id="60033at2759"/>
<dbReference type="PANTHER" id="PTHR10015">
    <property type="entry name" value="HEAT SHOCK TRANSCRIPTION FACTOR"/>
    <property type="match status" value="1"/>
</dbReference>
<dbReference type="Gene3D" id="1.10.10.10">
    <property type="entry name" value="Winged helix-like DNA-binding domain superfamily/Winged helix DNA-binding domain"/>
    <property type="match status" value="1"/>
</dbReference>
<keyword evidence="2" id="KW-0238">DNA-binding</keyword>
<keyword evidence="8" id="KW-1185">Reference proteome</keyword>
<dbReference type="Proteomes" id="UP001150925">
    <property type="component" value="Unassembled WGS sequence"/>
</dbReference>
<dbReference type="InterPro" id="IPR000232">
    <property type="entry name" value="HSF_DNA-bd"/>
</dbReference>
<dbReference type="PANTHER" id="PTHR10015:SF206">
    <property type="entry name" value="HSF-TYPE DNA-BINDING DOMAIN-CONTAINING PROTEIN"/>
    <property type="match status" value="1"/>
</dbReference>
<dbReference type="InterPro" id="IPR036390">
    <property type="entry name" value="WH_DNA-bd_sf"/>
</dbReference>
<evidence type="ECO:0000313" key="8">
    <source>
        <dbReference type="Proteomes" id="UP001150925"/>
    </source>
</evidence>
<evidence type="ECO:0000256" key="4">
    <source>
        <dbReference type="RuleBase" id="RU004020"/>
    </source>
</evidence>
<feature type="region of interest" description="Disordered" evidence="5">
    <location>
        <begin position="242"/>
        <end position="288"/>
    </location>
</feature>
<comment type="caution">
    <text evidence="7">The sequence shown here is derived from an EMBL/GenBank/DDBJ whole genome shotgun (WGS) entry which is preliminary data.</text>
</comment>
<dbReference type="SMART" id="SM00415">
    <property type="entry name" value="HSF"/>
    <property type="match status" value="1"/>
</dbReference>
<organism evidence="7 8">
    <name type="scientific">Dispira parvispora</name>
    <dbReference type="NCBI Taxonomy" id="1520584"/>
    <lineage>
        <taxon>Eukaryota</taxon>
        <taxon>Fungi</taxon>
        <taxon>Fungi incertae sedis</taxon>
        <taxon>Zoopagomycota</taxon>
        <taxon>Kickxellomycotina</taxon>
        <taxon>Dimargaritomycetes</taxon>
        <taxon>Dimargaritales</taxon>
        <taxon>Dimargaritaceae</taxon>
        <taxon>Dispira</taxon>
    </lineage>
</organism>
<name>A0A9W8AUG0_9FUNG</name>
<proteinExistence type="inferred from homology"/>
<keyword evidence="7" id="KW-0346">Stress response</keyword>
<dbReference type="Pfam" id="PF00447">
    <property type="entry name" value="HSF_DNA-bind"/>
    <property type="match status" value="1"/>
</dbReference>
<accession>A0A9W8AUG0</accession>
<evidence type="ECO:0000256" key="1">
    <source>
        <dbReference type="ARBA" id="ARBA00004123"/>
    </source>
</evidence>
<evidence type="ECO:0000256" key="5">
    <source>
        <dbReference type="SAM" id="MobiDB-lite"/>
    </source>
</evidence>
<sequence length="356" mass="40199">MAGIPPFIEKLYRIFHSYMFTGIIGWDVHGKCIIIYYPVRFEKEVMPRYFKTNDFRSFTRQLHIYGFDRISDDRKRAKSDGLAPKIFCNPDFVRGGKDLLVNIKRVAKKGDQAKSNTVSHHLPRCSSTDYVFSQQYNTGLYHFSPSPGVPAELYHVPRTAIAFPTYSPPDTTTSVQHDTATRFVASQAPASIGYSHPQVPETPMGMVPYYQNPIAPITEFNPDPNTHWDREMLVSNMPQWPNMIPVDDTSTSSNETQPISTENGSLSSAEAPSLPSLSASTSSVESQDEYLQEQNYDYLVNPTSYSTFNNSPTMYKIKSNEPITQGFSHFQNPEQRTPLAHLQHALPLPFPSLLNA</sequence>
<feature type="domain" description="HSF-type DNA-binding" evidence="6">
    <location>
        <begin position="3"/>
        <end position="106"/>
    </location>
</feature>
<dbReference type="EMBL" id="JANBPY010000029">
    <property type="protein sequence ID" value="KAJ1969716.1"/>
    <property type="molecule type" value="Genomic_DNA"/>
</dbReference>
<keyword evidence="3" id="KW-0539">Nucleus</keyword>
<reference evidence="7" key="1">
    <citation type="submission" date="2022-07" db="EMBL/GenBank/DDBJ databases">
        <title>Phylogenomic reconstructions and comparative analyses of Kickxellomycotina fungi.</title>
        <authorList>
            <person name="Reynolds N.K."/>
            <person name="Stajich J.E."/>
            <person name="Barry K."/>
            <person name="Grigoriev I.V."/>
            <person name="Crous P."/>
            <person name="Smith M.E."/>
        </authorList>
    </citation>
    <scope>NUCLEOTIDE SEQUENCE</scope>
    <source>
        <strain evidence="7">RSA 1196</strain>
    </source>
</reference>
<evidence type="ECO:0000313" key="7">
    <source>
        <dbReference type="EMBL" id="KAJ1969716.1"/>
    </source>
</evidence>
<gene>
    <name evidence="7" type="primary">HSF2</name>
    <name evidence="7" type="ORF">IWQ62_000441</name>
</gene>
<dbReference type="GO" id="GO:0005634">
    <property type="term" value="C:nucleus"/>
    <property type="evidence" value="ECO:0007669"/>
    <property type="project" value="UniProtKB-SubCell"/>
</dbReference>
<evidence type="ECO:0000256" key="3">
    <source>
        <dbReference type="ARBA" id="ARBA00023242"/>
    </source>
</evidence>
<dbReference type="PRINTS" id="PR00056">
    <property type="entry name" value="HSFDOMAIN"/>
</dbReference>
<dbReference type="GO" id="GO:0003700">
    <property type="term" value="F:DNA-binding transcription factor activity"/>
    <property type="evidence" value="ECO:0007669"/>
    <property type="project" value="InterPro"/>
</dbReference>
<comment type="subcellular location">
    <subcellularLocation>
        <location evidence="1">Nucleus</location>
    </subcellularLocation>
</comment>
<protein>
    <submittedName>
        <fullName evidence="7">Heat shock factor protein 2</fullName>
    </submittedName>
</protein>
<comment type="similarity">
    <text evidence="4">Belongs to the HSF family.</text>
</comment>
<feature type="compositionally biased region" description="Low complexity" evidence="5">
    <location>
        <begin position="265"/>
        <end position="285"/>
    </location>
</feature>
<evidence type="ECO:0000256" key="2">
    <source>
        <dbReference type="ARBA" id="ARBA00023125"/>
    </source>
</evidence>
<dbReference type="GO" id="GO:0043565">
    <property type="term" value="F:sequence-specific DNA binding"/>
    <property type="evidence" value="ECO:0007669"/>
    <property type="project" value="InterPro"/>
</dbReference>
<feature type="compositionally biased region" description="Polar residues" evidence="5">
    <location>
        <begin position="248"/>
        <end position="264"/>
    </location>
</feature>
<dbReference type="AlphaFoldDB" id="A0A9W8AUG0"/>
<dbReference type="SUPFAM" id="SSF46785">
    <property type="entry name" value="Winged helix' DNA-binding domain"/>
    <property type="match status" value="1"/>
</dbReference>